<proteinExistence type="predicted"/>
<protein>
    <submittedName>
        <fullName evidence="1">2OG-Fe(II) oxygenase</fullName>
    </submittedName>
</protein>
<evidence type="ECO:0000313" key="1">
    <source>
        <dbReference type="EMBL" id="MFG6414233.1"/>
    </source>
</evidence>
<organism evidence="1 2">
    <name type="scientific">Pelomonas dachongensis</name>
    <dbReference type="NCBI Taxonomy" id="3299029"/>
    <lineage>
        <taxon>Bacteria</taxon>
        <taxon>Pseudomonadati</taxon>
        <taxon>Pseudomonadota</taxon>
        <taxon>Betaproteobacteria</taxon>
        <taxon>Burkholderiales</taxon>
        <taxon>Sphaerotilaceae</taxon>
        <taxon>Roseateles</taxon>
    </lineage>
</organism>
<reference evidence="1 2" key="1">
    <citation type="submission" date="2024-09" db="EMBL/GenBank/DDBJ databases">
        <title>Novel species of the genus Pelomonas and Roseateles isolated from streams.</title>
        <authorList>
            <person name="Lu H."/>
        </authorList>
    </citation>
    <scope>NUCLEOTIDE SEQUENCE [LARGE SCALE GENOMIC DNA]</scope>
    <source>
        <strain evidence="1 2">DC23W</strain>
    </source>
</reference>
<dbReference type="Gene3D" id="2.60.120.620">
    <property type="entry name" value="q2cbj1_9rhob like domain"/>
    <property type="match status" value="1"/>
</dbReference>
<dbReference type="Proteomes" id="UP001606300">
    <property type="component" value="Unassembled WGS sequence"/>
</dbReference>
<dbReference type="Pfam" id="PF13759">
    <property type="entry name" value="2OG-FeII_Oxy_5"/>
    <property type="match status" value="1"/>
</dbReference>
<dbReference type="SMART" id="SM00028">
    <property type="entry name" value="TPR"/>
    <property type="match status" value="3"/>
</dbReference>
<name>A0ABW7ENL6_9BURK</name>
<dbReference type="InterPro" id="IPR011990">
    <property type="entry name" value="TPR-like_helical_dom_sf"/>
</dbReference>
<dbReference type="InterPro" id="IPR019734">
    <property type="entry name" value="TPR_rpt"/>
</dbReference>
<dbReference type="Gene3D" id="1.25.40.10">
    <property type="entry name" value="Tetratricopeptide repeat domain"/>
    <property type="match status" value="2"/>
</dbReference>
<gene>
    <name evidence="1" type="ORF">ACG02S_10010</name>
</gene>
<dbReference type="SUPFAM" id="SSF48452">
    <property type="entry name" value="TPR-like"/>
    <property type="match status" value="2"/>
</dbReference>
<evidence type="ECO:0000313" key="2">
    <source>
        <dbReference type="Proteomes" id="UP001606300"/>
    </source>
</evidence>
<keyword evidence="2" id="KW-1185">Reference proteome</keyword>
<dbReference type="EMBL" id="JBIGHY010000003">
    <property type="protein sequence ID" value="MFG6414233.1"/>
    <property type="molecule type" value="Genomic_DNA"/>
</dbReference>
<sequence>MQPTLMDLLRQAGRLKASGQTAQALNLYRQAQERFPAEPVAQHNLAAALGDLGRHDEALVFAKAALDAGLDAPETWLVRARSELGLLDLVSAAESYRRALALRPNLLAAQFEAAQLAWMSSGDTAQALRGLRQAEERADADPMLAFVKAQALEMMGDEQGARASLEPLVARAGCPPAALAYAAHLEALLGRPHAALSLAEACLQTAPGDFGAVEALTRARLAVGDGPGASEAAGHLVAAQPMNQHAIALQATAWRLMGDARYRELYDYERLVASYPLGVPSGWDSLEAYVADVANELRAAHPFRAHPFGHSVRGGSQLPHLLSRNTPALSALAESVMAPIRRHLERLGRGDDAVRRRNTGRVRIQGDWSVWLWPSGHHVDHVHQEGWLSTACHIELPAVVGAGGREGWLRFGKPGIPVSRDMEAEHWARPEPGRLVLFPSYMWHGTEPFSGEMPRLTVAFDLLPA</sequence>
<dbReference type="InterPro" id="IPR012668">
    <property type="entry name" value="CHP02466"/>
</dbReference>
<dbReference type="RefSeq" id="WP_394470312.1">
    <property type="nucleotide sequence ID" value="NZ_JBIGHY010000003.1"/>
</dbReference>
<accession>A0ABW7ENL6</accession>
<comment type="caution">
    <text evidence="1">The sequence shown here is derived from an EMBL/GenBank/DDBJ whole genome shotgun (WGS) entry which is preliminary data.</text>
</comment>